<organism evidence="3">
    <name type="scientific">marine metagenome</name>
    <dbReference type="NCBI Taxonomy" id="408172"/>
    <lineage>
        <taxon>unclassified sequences</taxon>
        <taxon>metagenomes</taxon>
        <taxon>ecological metagenomes</taxon>
    </lineage>
</organism>
<gene>
    <name evidence="3" type="ORF">METZ01_LOCUS63084</name>
</gene>
<feature type="transmembrane region" description="Helical" evidence="1">
    <location>
        <begin position="91"/>
        <end position="110"/>
    </location>
</feature>
<dbReference type="InterPro" id="IPR025508">
    <property type="entry name" value="DUF4395"/>
</dbReference>
<dbReference type="EMBL" id="UINC01003906">
    <property type="protein sequence ID" value="SVA10230.1"/>
    <property type="molecule type" value="Genomic_DNA"/>
</dbReference>
<accession>A0A381T1Y5</accession>
<evidence type="ECO:0000313" key="3">
    <source>
        <dbReference type="EMBL" id="SVA10230.1"/>
    </source>
</evidence>
<protein>
    <recommendedName>
        <fullName evidence="2">DUF4395 domain-containing protein</fullName>
    </recommendedName>
</protein>
<dbReference type="AlphaFoldDB" id="A0A381T1Y5"/>
<proteinExistence type="predicted"/>
<evidence type="ECO:0000259" key="2">
    <source>
        <dbReference type="Pfam" id="PF14340"/>
    </source>
</evidence>
<keyword evidence="1" id="KW-0472">Membrane</keyword>
<name>A0A381T1Y5_9ZZZZ</name>
<reference evidence="3" key="1">
    <citation type="submission" date="2018-05" db="EMBL/GenBank/DDBJ databases">
        <authorList>
            <person name="Lanie J.A."/>
            <person name="Ng W.-L."/>
            <person name="Kazmierczak K.M."/>
            <person name="Andrzejewski T.M."/>
            <person name="Davidsen T.M."/>
            <person name="Wayne K.J."/>
            <person name="Tettelin H."/>
            <person name="Glass J.I."/>
            <person name="Rusch D."/>
            <person name="Podicherti R."/>
            <person name="Tsui H.-C.T."/>
            <person name="Winkler M.E."/>
        </authorList>
    </citation>
    <scope>NUCLEOTIDE SEQUENCE</scope>
</reference>
<evidence type="ECO:0000256" key="1">
    <source>
        <dbReference type="SAM" id="Phobius"/>
    </source>
</evidence>
<sequence length="163" mass="17706">MRQFFSFPEFINEPAARLVASGVLLMSLISIVLISLNIKLVLIILLAMLYGFLARVLSGPKVSPLALVVTKVLVPKLNLAERLVPGPPKRFAQSVGLVFSILILGLWLAGLNTVTVALLSILSVFASLEALVGYCFGCKVFKVLIYAGLVPEHICKQCAVYEY</sequence>
<dbReference type="Pfam" id="PF14340">
    <property type="entry name" value="DUF4395"/>
    <property type="match status" value="1"/>
</dbReference>
<feature type="domain" description="DUF4395" evidence="2">
    <location>
        <begin position="11"/>
        <end position="144"/>
    </location>
</feature>
<keyword evidence="1" id="KW-0812">Transmembrane</keyword>
<keyword evidence="1" id="KW-1133">Transmembrane helix</keyword>
<feature type="transmembrane region" description="Helical" evidence="1">
    <location>
        <begin position="40"/>
        <end position="57"/>
    </location>
</feature>